<sequence length="158" mass="17042">MGAYSGPHFLRTVGGISSRPTAFFQFSCSRARLTVRTLNLISAMKEFVSGMFGGIALDESSTEFSENTRAKRSALSFRDDAILPSSLTRGGNADLQKLALTVFAIDHNCLVPLACSSSLLVTPSLTLAFALVVVRLHTFRIRTKVVPVSSVGFILLDL</sequence>
<dbReference type="Proteomes" id="UP001516400">
    <property type="component" value="Unassembled WGS sequence"/>
</dbReference>
<gene>
    <name evidence="1" type="ORF">HHI36_009822</name>
</gene>
<name>A0ABD2MGW1_9CUCU</name>
<keyword evidence="2" id="KW-1185">Reference proteome</keyword>
<protein>
    <submittedName>
        <fullName evidence="1">Uncharacterized protein</fullName>
    </submittedName>
</protein>
<comment type="caution">
    <text evidence="1">The sequence shown here is derived from an EMBL/GenBank/DDBJ whole genome shotgun (WGS) entry which is preliminary data.</text>
</comment>
<proteinExistence type="predicted"/>
<accession>A0ABD2MGW1</accession>
<reference evidence="1 2" key="1">
    <citation type="journal article" date="2021" name="BMC Biol.">
        <title>Horizontally acquired antibacterial genes associated with adaptive radiation of ladybird beetles.</title>
        <authorList>
            <person name="Li H.S."/>
            <person name="Tang X.F."/>
            <person name="Huang Y.H."/>
            <person name="Xu Z.Y."/>
            <person name="Chen M.L."/>
            <person name="Du X.Y."/>
            <person name="Qiu B.Y."/>
            <person name="Chen P.T."/>
            <person name="Zhang W."/>
            <person name="Slipinski A."/>
            <person name="Escalona H.E."/>
            <person name="Waterhouse R.M."/>
            <person name="Zwick A."/>
            <person name="Pang H."/>
        </authorList>
    </citation>
    <scope>NUCLEOTIDE SEQUENCE [LARGE SCALE GENOMIC DNA]</scope>
    <source>
        <strain evidence="1">SYSU2018</strain>
    </source>
</reference>
<evidence type="ECO:0000313" key="2">
    <source>
        <dbReference type="Proteomes" id="UP001516400"/>
    </source>
</evidence>
<organism evidence="1 2">
    <name type="scientific">Cryptolaemus montrouzieri</name>
    <dbReference type="NCBI Taxonomy" id="559131"/>
    <lineage>
        <taxon>Eukaryota</taxon>
        <taxon>Metazoa</taxon>
        <taxon>Ecdysozoa</taxon>
        <taxon>Arthropoda</taxon>
        <taxon>Hexapoda</taxon>
        <taxon>Insecta</taxon>
        <taxon>Pterygota</taxon>
        <taxon>Neoptera</taxon>
        <taxon>Endopterygota</taxon>
        <taxon>Coleoptera</taxon>
        <taxon>Polyphaga</taxon>
        <taxon>Cucujiformia</taxon>
        <taxon>Coccinelloidea</taxon>
        <taxon>Coccinellidae</taxon>
        <taxon>Scymninae</taxon>
        <taxon>Scymnini</taxon>
        <taxon>Cryptolaemus</taxon>
    </lineage>
</organism>
<dbReference type="EMBL" id="JABFTP020000001">
    <property type="protein sequence ID" value="KAL3265618.1"/>
    <property type="molecule type" value="Genomic_DNA"/>
</dbReference>
<dbReference type="AlphaFoldDB" id="A0ABD2MGW1"/>
<evidence type="ECO:0000313" key="1">
    <source>
        <dbReference type="EMBL" id="KAL3265618.1"/>
    </source>
</evidence>